<dbReference type="EMBL" id="JBBPBM010000002">
    <property type="protein sequence ID" value="KAK8596564.1"/>
    <property type="molecule type" value="Genomic_DNA"/>
</dbReference>
<protein>
    <recommendedName>
        <fullName evidence="3">RNase H type-1 domain-containing protein</fullName>
    </recommendedName>
</protein>
<evidence type="ECO:0000313" key="1">
    <source>
        <dbReference type="EMBL" id="KAK8596564.1"/>
    </source>
</evidence>
<accession>A0ABR2G8E3</accession>
<evidence type="ECO:0000313" key="2">
    <source>
        <dbReference type="Proteomes" id="UP001472677"/>
    </source>
</evidence>
<name>A0ABR2G8E3_9ROSI</name>
<evidence type="ECO:0008006" key="3">
    <source>
        <dbReference type="Google" id="ProtNLM"/>
    </source>
</evidence>
<organism evidence="1 2">
    <name type="scientific">Hibiscus sabdariffa</name>
    <name type="common">roselle</name>
    <dbReference type="NCBI Taxonomy" id="183260"/>
    <lineage>
        <taxon>Eukaryota</taxon>
        <taxon>Viridiplantae</taxon>
        <taxon>Streptophyta</taxon>
        <taxon>Embryophyta</taxon>
        <taxon>Tracheophyta</taxon>
        <taxon>Spermatophyta</taxon>
        <taxon>Magnoliopsida</taxon>
        <taxon>eudicotyledons</taxon>
        <taxon>Gunneridae</taxon>
        <taxon>Pentapetalae</taxon>
        <taxon>rosids</taxon>
        <taxon>malvids</taxon>
        <taxon>Malvales</taxon>
        <taxon>Malvaceae</taxon>
        <taxon>Malvoideae</taxon>
        <taxon>Hibiscus</taxon>
    </lineage>
</organism>
<comment type="caution">
    <text evidence="1">The sequence shown here is derived from an EMBL/GenBank/DDBJ whole genome shotgun (WGS) entry which is preliminary data.</text>
</comment>
<keyword evidence="2" id="KW-1185">Reference proteome</keyword>
<dbReference type="Proteomes" id="UP001472677">
    <property type="component" value="Unassembled WGS sequence"/>
</dbReference>
<reference evidence="1 2" key="1">
    <citation type="journal article" date="2024" name="G3 (Bethesda)">
        <title>Genome assembly of Hibiscus sabdariffa L. provides insights into metabolisms of medicinal natural products.</title>
        <authorList>
            <person name="Kim T."/>
        </authorList>
    </citation>
    <scope>NUCLEOTIDE SEQUENCE [LARGE SCALE GENOMIC DNA]</scope>
    <source>
        <strain evidence="1">TK-2024</strain>
        <tissue evidence="1">Old leaves</tissue>
    </source>
</reference>
<sequence length="129" mass="14616">MENVKIEKAVNCGLSLNCVFCFKPNGLAYVDDWKFGMWWWASVWTLVKMVNSLNAEHSSLPLVRAIARLREYEWITNILWIPRGSNQSTDTLAKTTDPNSHGVVYLQSPPQALLPLMHEDTSTLPNVIA</sequence>
<gene>
    <name evidence="1" type="ORF">V6N12_065049</name>
</gene>
<proteinExistence type="predicted"/>